<dbReference type="Proteomes" id="UP000198757">
    <property type="component" value="Unassembled WGS sequence"/>
</dbReference>
<proteinExistence type="predicted"/>
<evidence type="ECO:0000259" key="3">
    <source>
        <dbReference type="Pfam" id="PF16344"/>
    </source>
</evidence>
<dbReference type="RefSeq" id="WP_090393001.1">
    <property type="nucleotide sequence ID" value="NZ_FMZO01000021.1"/>
</dbReference>
<dbReference type="GO" id="GO:0016989">
    <property type="term" value="F:sigma factor antagonist activity"/>
    <property type="evidence" value="ECO:0007669"/>
    <property type="project" value="TreeGrafter"/>
</dbReference>
<keyword evidence="1" id="KW-0812">Transmembrane</keyword>
<dbReference type="InterPro" id="IPR032508">
    <property type="entry name" value="FecR_C"/>
</dbReference>
<dbReference type="Pfam" id="PF04773">
    <property type="entry name" value="FecR"/>
    <property type="match status" value="1"/>
</dbReference>
<dbReference type="PANTHER" id="PTHR30273">
    <property type="entry name" value="PERIPLASMIC SIGNAL SENSOR AND SIGMA FACTOR ACTIVATOR FECR-RELATED"/>
    <property type="match status" value="1"/>
</dbReference>
<evidence type="ECO:0000313" key="4">
    <source>
        <dbReference type="EMBL" id="SDE10695.1"/>
    </source>
</evidence>
<dbReference type="Gene3D" id="2.60.120.1440">
    <property type="match status" value="1"/>
</dbReference>
<organism evidence="4 5">
    <name type="scientific">Niabella drilacis (strain DSM 25811 / CCM 8410 / CCUG 62505 / LMG 26954 / E90)</name>
    <dbReference type="NCBI Taxonomy" id="1285928"/>
    <lineage>
        <taxon>Bacteria</taxon>
        <taxon>Pseudomonadati</taxon>
        <taxon>Bacteroidota</taxon>
        <taxon>Chitinophagia</taxon>
        <taxon>Chitinophagales</taxon>
        <taxon>Chitinophagaceae</taxon>
        <taxon>Niabella</taxon>
    </lineage>
</organism>
<evidence type="ECO:0000259" key="2">
    <source>
        <dbReference type="Pfam" id="PF04773"/>
    </source>
</evidence>
<feature type="domain" description="FecR protein" evidence="2">
    <location>
        <begin position="211"/>
        <end position="297"/>
    </location>
</feature>
<dbReference type="InterPro" id="IPR006860">
    <property type="entry name" value="FecR"/>
</dbReference>
<feature type="transmembrane region" description="Helical" evidence="1">
    <location>
        <begin position="105"/>
        <end position="123"/>
    </location>
</feature>
<sequence length="410" mass="45592">MPYYNDDMPGNRMNMLLQVAQLAAKARLGELTAEEAASLQSWLQEDKRHEGWWRSLQNDPYFLPELEAYERSRKGAPVALEALRKKLGAQGRPVTIPPRRRMYQWVRAACIAGLLLLAGFWAWRQWKPVAPRHVVKNEEVPAPQMNRAMITLADGTKVYLDRARSGQLALQGGIKVVKLADGQIAYLNPGEASLKNEVWNTLTNPRGSTAINMQLADGSHVWLNAGSAIRYPVAFVGNERRVELSGEGYFEVTKDPSKKFMVAANGMSTEVLGTHFNINAYGDEPRTTVTLLEGSVKVSQPRGQPVVIRPGQEVSGTTGGGSPLTVSAADMDKVVSWRSGLFNFNGVFLKEAMRQLERWYDIDVTYQPGVQDVELMGKMTKGVTLNGLMIVLRQLGVHYRLEGRNLVVMP</sequence>
<dbReference type="EMBL" id="FMZO01000021">
    <property type="protein sequence ID" value="SDE10695.1"/>
    <property type="molecule type" value="Genomic_DNA"/>
</dbReference>
<reference evidence="5" key="1">
    <citation type="submission" date="2016-10" db="EMBL/GenBank/DDBJ databases">
        <authorList>
            <person name="Varghese N."/>
            <person name="Submissions S."/>
        </authorList>
    </citation>
    <scope>NUCLEOTIDE SEQUENCE [LARGE SCALE GENOMIC DNA]</scope>
    <source>
        <strain evidence="5">DSM 25811 / CCM 8410 / LMG 26954 / E90</strain>
    </source>
</reference>
<evidence type="ECO:0000256" key="1">
    <source>
        <dbReference type="SAM" id="Phobius"/>
    </source>
</evidence>
<accession>A0A1G7A9I0</accession>
<dbReference type="OrthoDB" id="661980at2"/>
<keyword evidence="5" id="KW-1185">Reference proteome</keyword>
<gene>
    <name evidence="4" type="ORF">SAMN04487894_12141</name>
</gene>
<protein>
    <submittedName>
        <fullName evidence="4">FecR family protein</fullName>
    </submittedName>
</protein>
<keyword evidence="1" id="KW-0472">Membrane</keyword>
<dbReference type="Gene3D" id="3.55.50.30">
    <property type="match status" value="1"/>
</dbReference>
<dbReference type="AlphaFoldDB" id="A0A1G7A9I0"/>
<dbReference type="InterPro" id="IPR012373">
    <property type="entry name" value="Ferrdict_sens_TM"/>
</dbReference>
<keyword evidence="1" id="KW-1133">Transmembrane helix</keyword>
<feature type="domain" description="Protein FecR C-terminal" evidence="3">
    <location>
        <begin position="342"/>
        <end position="408"/>
    </location>
</feature>
<dbReference type="PANTHER" id="PTHR30273:SF2">
    <property type="entry name" value="PROTEIN FECR"/>
    <property type="match status" value="1"/>
</dbReference>
<name>A0A1G7A9I0_NIADE</name>
<dbReference type="Pfam" id="PF16344">
    <property type="entry name" value="FecR_C"/>
    <property type="match status" value="1"/>
</dbReference>
<evidence type="ECO:0000313" key="5">
    <source>
        <dbReference type="Proteomes" id="UP000198757"/>
    </source>
</evidence>
<dbReference type="STRING" id="1285928.SAMN04487894_12141"/>